<comment type="caution">
    <text evidence="1">The sequence shown here is derived from an EMBL/GenBank/DDBJ whole genome shotgun (WGS) entry which is preliminary data.</text>
</comment>
<evidence type="ECO:0000313" key="1">
    <source>
        <dbReference type="EMBL" id="ORY04974.1"/>
    </source>
</evidence>
<dbReference type="EMBL" id="MCFA01000130">
    <property type="protein sequence ID" value="ORY04974.1"/>
    <property type="molecule type" value="Genomic_DNA"/>
</dbReference>
<gene>
    <name evidence="1" type="ORF">BCR34DRAFT_491145</name>
</gene>
<dbReference type="AlphaFoldDB" id="A0A1Y1Z4C9"/>
<dbReference type="Proteomes" id="UP000193144">
    <property type="component" value="Unassembled WGS sequence"/>
</dbReference>
<feature type="non-terminal residue" evidence="1">
    <location>
        <position position="1"/>
    </location>
</feature>
<keyword evidence="2" id="KW-1185">Reference proteome</keyword>
<protein>
    <submittedName>
        <fullName evidence="1">Uncharacterized protein</fullName>
    </submittedName>
</protein>
<dbReference type="OrthoDB" id="9975959at2759"/>
<dbReference type="InterPro" id="IPR036691">
    <property type="entry name" value="Endo/exonu/phosph_ase_sf"/>
</dbReference>
<dbReference type="SUPFAM" id="SSF56219">
    <property type="entry name" value="DNase I-like"/>
    <property type="match status" value="1"/>
</dbReference>
<sequence length="178" mass="20217">LSALLDYEWIRRDWYSSEIDEKHFGIQEFISLTLVANDCVGKGVELGRVWRVKVPMRLGRDALCCDLIINTYTEGSNPIRIRLINVHLNPLPISHNLRPRQLAITSSYLRAADCGLIAGDFSPVFPEDNSLIADNGLEDAWLHFYPGKRGWTWGVKGNKSFPPGRFDMFAQWGLGRRG</sequence>
<proteinExistence type="predicted"/>
<reference evidence="1 2" key="1">
    <citation type="submission" date="2016-07" db="EMBL/GenBank/DDBJ databases">
        <title>Pervasive Adenine N6-methylation of Active Genes in Fungi.</title>
        <authorList>
            <consortium name="DOE Joint Genome Institute"/>
            <person name="Mondo S.J."/>
            <person name="Dannebaum R.O."/>
            <person name="Kuo R.C."/>
            <person name="Labutti K."/>
            <person name="Haridas S."/>
            <person name="Kuo A."/>
            <person name="Salamov A."/>
            <person name="Ahrendt S.R."/>
            <person name="Lipzen A."/>
            <person name="Sullivan W."/>
            <person name="Andreopoulos W.B."/>
            <person name="Clum A."/>
            <person name="Lindquist E."/>
            <person name="Daum C."/>
            <person name="Ramamoorthy G.K."/>
            <person name="Gryganskyi A."/>
            <person name="Culley D."/>
            <person name="Magnuson J.K."/>
            <person name="James T.Y."/>
            <person name="O'Malley M.A."/>
            <person name="Stajich J.E."/>
            <person name="Spatafora J.W."/>
            <person name="Visel A."/>
            <person name="Grigoriev I.V."/>
        </authorList>
    </citation>
    <scope>NUCLEOTIDE SEQUENCE [LARGE SCALE GENOMIC DNA]</scope>
    <source>
        <strain evidence="1 2">CBS 115471</strain>
    </source>
</reference>
<name>A0A1Y1Z4C9_9PLEO</name>
<accession>A0A1Y1Z4C9</accession>
<evidence type="ECO:0000313" key="2">
    <source>
        <dbReference type="Proteomes" id="UP000193144"/>
    </source>
</evidence>
<organism evidence="1 2">
    <name type="scientific">Clohesyomyces aquaticus</name>
    <dbReference type="NCBI Taxonomy" id="1231657"/>
    <lineage>
        <taxon>Eukaryota</taxon>
        <taxon>Fungi</taxon>
        <taxon>Dikarya</taxon>
        <taxon>Ascomycota</taxon>
        <taxon>Pezizomycotina</taxon>
        <taxon>Dothideomycetes</taxon>
        <taxon>Pleosporomycetidae</taxon>
        <taxon>Pleosporales</taxon>
        <taxon>Lindgomycetaceae</taxon>
        <taxon>Clohesyomyces</taxon>
    </lineage>
</organism>
<dbReference type="Gene3D" id="3.60.10.10">
    <property type="entry name" value="Endonuclease/exonuclease/phosphatase"/>
    <property type="match status" value="1"/>
</dbReference>